<dbReference type="Proteomes" id="UP000240883">
    <property type="component" value="Unassembled WGS sequence"/>
</dbReference>
<sequence>MGNIYDKVLEVGDVPRFPHTGTCIFPIDWLYEILRLTYDAKNIYANFSERLQAVVRSSHAAIGYGEDVFLEKISHLSNALPIFKSGLPRIERQDIKKDLRGFLANIETVQLLRSKRADPSQLMRDLMRISPRRPPFVTEKGHLGLSSQYIKPGDLVAVVGGAQVPFILRKRNSEKYEIIGEAYVDGIMNGEAVKDCKWEYVELV</sequence>
<dbReference type="PANTHER" id="PTHR24148">
    <property type="entry name" value="ANKYRIN REPEAT DOMAIN-CONTAINING PROTEIN 39 HOMOLOG-RELATED"/>
    <property type="match status" value="1"/>
</dbReference>
<evidence type="ECO:0000313" key="1">
    <source>
        <dbReference type="EMBL" id="PSN58660.1"/>
    </source>
</evidence>
<dbReference type="STRING" id="1448308.A0A2T2MZL4"/>
<protein>
    <recommendedName>
        <fullName evidence="3">Heterokaryon incompatibility domain-containing protein</fullName>
    </recommendedName>
</protein>
<organism evidence="1 2">
    <name type="scientific">Corynespora cassiicola Philippines</name>
    <dbReference type="NCBI Taxonomy" id="1448308"/>
    <lineage>
        <taxon>Eukaryota</taxon>
        <taxon>Fungi</taxon>
        <taxon>Dikarya</taxon>
        <taxon>Ascomycota</taxon>
        <taxon>Pezizomycotina</taxon>
        <taxon>Dothideomycetes</taxon>
        <taxon>Pleosporomycetidae</taxon>
        <taxon>Pleosporales</taxon>
        <taxon>Corynesporascaceae</taxon>
        <taxon>Corynespora</taxon>
    </lineage>
</organism>
<proteinExistence type="predicted"/>
<dbReference type="InterPro" id="IPR052895">
    <property type="entry name" value="HetReg/Transcr_Mod"/>
</dbReference>
<dbReference type="PANTHER" id="PTHR24148:SF64">
    <property type="entry name" value="HETEROKARYON INCOMPATIBILITY DOMAIN-CONTAINING PROTEIN"/>
    <property type="match status" value="1"/>
</dbReference>
<keyword evidence="2" id="KW-1185">Reference proteome</keyword>
<dbReference type="Pfam" id="PF26639">
    <property type="entry name" value="Het-6_barrel"/>
    <property type="match status" value="1"/>
</dbReference>
<gene>
    <name evidence="1" type="ORF">BS50DRAFT_510017</name>
</gene>
<evidence type="ECO:0008006" key="3">
    <source>
        <dbReference type="Google" id="ProtNLM"/>
    </source>
</evidence>
<dbReference type="EMBL" id="KZ678228">
    <property type="protein sequence ID" value="PSN58660.1"/>
    <property type="molecule type" value="Genomic_DNA"/>
</dbReference>
<name>A0A2T2MZL4_CORCC</name>
<evidence type="ECO:0000313" key="2">
    <source>
        <dbReference type="Proteomes" id="UP000240883"/>
    </source>
</evidence>
<dbReference type="OrthoDB" id="2157530at2759"/>
<dbReference type="AlphaFoldDB" id="A0A2T2MZL4"/>
<reference evidence="1 2" key="1">
    <citation type="journal article" date="2018" name="Front. Microbiol.">
        <title>Genome-Wide Analysis of Corynespora cassiicola Leaf Fall Disease Putative Effectors.</title>
        <authorList>
            <person name="Lopez D."/>
            <person name="Ribeiro S."/>
            <person name="Label P."/>
            <person name="Fumanal B."/>
            <person name="Venisse J.S."/>
            <person name="Kohler A."/>
            <person name="de Oliveira R.R."/>
            <person name="Labutti K."/>
            <person name="Lipzen A."/>
            <person name="Lail K."/>
            <person name="Bauer D."/>
            <person name="Ohm R.A."/>
            <person name="Barry K.W."/>
            <person name="Spatafora J."/>
            <person name="Grigoriev I.V."/>
            <person name="Martin F.M."/>
            <person name="Pujade-Renaud V."/>
        </authorList>
    </citation>
    <scope>NUCLEOTIDE SEQUENCE [LARGE SCALE GENOMIC DNA]</scope>
    <source>
        <strain evidence="1 2">Philippines</strain>
    </source>
</reference>
<accession>A0A2T2MZL4</accession>